<dbReference type="GO" id="GO:0016887">
    <property type="term" value="F:ATP hydrolysis activity"/>
    <property type="evidence" value="ECO:0007669"/>
    <property type="project" value="InterPro"/>
</dbReference>
<dbReference type="Gene3D" id="3.40.50.300">
    <property type="entry name" value="P-loop containing nucleotide triphosphate hydrolases"/>
    <property type="match status" value="1"/>
</dbReference>
<protein>
    <submittedName>
        <fullName evidence="6">ABC transporter ATP-binding protein</fullName>
    </submittedName>
</protein>
<accession>A0AA51UJJ9</accession>
<dbReference type="InterPro" id="IPR003593">
    <property type="entry name" value="AAA+_ATPase"/>
</dbReference>
<dbReference type="PANTHER" id="PTHR42711:SF5">
    <property type="entry name" value="ABC TRANSPORTER ATP-BINDING PROTEIN NATA"/>
    <property type="match status" value="1"/>
</dbReference>
<dbReference type="PANTHER" id="PTHR42711">
    <property type="entry name" value="ABC TRANSPORTER ATP-BINDING PROTEIN"/>
    <property type="match status" value="1"/>
</dbReference>
<keyword evidence="7" id="KW-1185">Reference proteome</keyword>
<dbReference type="GeneID" id="84233367"/>
<dbReference type="InterPro" id="IPR003439">
    <property type="entry name" value="ABC_transporter-like_ATP-bd"/>
</dbReference>
<reference evidence="6 7" key="1">
    <citation type="submission" date="2023-08" db="EMBL/GenBank/DDBJ databases">
        <title>Methanolobus mangrovi sp. nov. and Methanolobus sediminis sp. nov, two novel methylotrophic methanogens isolated from mangrove sediments in China.</title>
        <authorList>
            <person name="Zhou J."/>
        </authorList>
    </citation>
    <scope>NUCLEOTIDE SEQUENCE [LARGE SCALE GENOMIC DNA]</scope>
    <source>
        <strain evidence="6 7">FTZ6</strain>
    </source>
</reference>
<keyword evidence="4 6" id="KW-0067">ATP-binding</keyword>
<dbReference type="PROSITE" id="PS50893">
    <property type="entry name" value="ABC_TRANSPORTER_2"/>
    <property type="match status" value="1"/>
</dbReference>
<evidence type="ECO:0000256" key="2">
    <source>
        <dbReference type="ARBA" id="ARBA00022448"/>
    </source>
</evidence>
<evidence type="ECO:0000256" key="4">
    <source>
        <dbReference type="ARBA" id="ARBA00022840"/>
    </source>
</evidence>
<dbReference type="AlphaFoldDB" id="A0AA51UJJ9"/>
<evidence type="ECO:0000313" key="6">
    <source>
        <dbReference type="EMBL" id="WMW24714.1"/>
    </source>
</evidence>
<organism evidence="6 7">
    <name type="scientific">Methanolobus sediminis</name>
    <dbReference type="NCBI Taxonomy" id="3072978"/>
    <lineage>
        <taxon>Archaea</taxon>
        <taxon>Methanobacteriati</taxon>
        <taxon>Methanobacteriota</taxon>
        <taxon>Stenosarchaea group</taxon>
        <taxon>Methanomicrobia</taxon>
        <taxon>Methanosarcinales</taxon>
        <taxon>Methanosarcinaceae</taxon>
        <taxon>Methanolobus</taxon>
    </lineage>
</organism>
<evidence type="ECO:0000259" key="5">
    <source>
        <dbReference type="PROSITE" id="PS50893"/>
    </source>
</evidence>
<evidence type="ECO:0000256" key="3">
    <source>
        <dbReference type="ARBA" id="ARBA00022741"/>
    </source>
</evidence>
<dbReference type="CDD" id="cd03230">
    <property type="entry name" value="ABC_DR_subfamily_A"/>
    <property type="match status" value="1"/>
</dbReference>
<dbReference type="SMART" id="SM00382">
    <property type="entry name" value="AAA"/>
    <property type="match status" value="1"/>
</dbReference>
<keyword evidence="2" id="KW-0813">Transport</keyword>
<dbReference type="InterPro" id="IPR027417">
    <property type="entry name" value="P-loop_NTPase"/>
</dbReference>
<dbReference type="InterPro" id="IPR050763">
    <property type="entry name" value="ABC_transporter_ATP-binding"/>
</dbReference>
<name>A0AA51UJJ9_9EURY</name>
<evidence type="ECO:0000313" key="7">
    <source>
        <dbReference type="Proteomes" id="UP001182908"/>
    </source>
</evidence>
<dbReference type="RefSeq" id="WP_309310523.1">
    <property type="nucleotide sequence ID" value="NZ_CP133592.1"/>
</dbReference>
<evidence type="ECO:0000256" key="1">
    <source>
        <dbReference type="ARBA" id="ARBA00005417"/>
    </source>
</evidence>
<comment type="similarity">
    <text evidence="1">Belongs to the ABC transporter superfamily.</text>
</comment>
<gene>
    <name evidence="6" type="ORF">RE474_11580</name>
</gene>
<dbReference type="EMBL" id="CP133592">
    <property type="protein sequence ID" value="WMW24714.1"/>
    <property type="molecule type" value="Genomic_DNA"/>
</dbReference>
<proteinExistence type="inferred from homology"/>
<dbReference type="SUPFAM" id="SSF52540">
    <property type="entry name" value="P-loop containing nucleoside triphosphate hydrolases"/>
    <property type="match status" value="1"/>
</dbReference>
<sequence>MAPMDSIISITGLSKSFGRRKALNNINLDIKKGEFVAVFGPNGAGKTTLLKIMSTIINPSRGSVLVNGIDAKKHPEKIRGMIGAISHETYLYDELTARENLVFFARMYGIENNNIDERVDSMLKSVNLLQRSDERAGSFSRGMKQRLSIARALLHQPEILFMDEPYTGLDQHAAANFERVLMSTGDSDVTRIMITHNIERAFELCDRMLIMDRGEIRFDKLKTEIESVDEFKEQYLSIVEKDTDAEGISNV</sequence>
<keyword evidence="3" id="KW-0547">Nucleotide-binding</keyword>
<feature type="domain" description="ABC transporter" evidence="5">
    <location>
        <begin position="8"/>
        <end position="238"/>
    </location>
</feature>
<dbReference type="GO" id="GO:0005524">
    <property type="term" value="F:ATP binding"/>
    <property type="evidence" value="ECO:0007669"/>
    <property type="project" value="UniProtKB-KW"/>
</dbReference>
<dbReference type="KEGG" id="mseb:RE474_11580"/>
<dbReference type="Pfam" id="PF00005">
    <property type="entry name" value="ABC_tran"/>
    <property type="match status" value="1"/>
</dbReference>
<dbReference type="Proteomes" id="UP001182908">
    <property type="component" value="Chromosome"/>
</dbReference>